<accession>L2GSH2</accession>
<dbReference type="RefSeq" id="XP_008074913.1">
    <property type="nucleotide sequence ID" value="XM_008076722.1"/>
</dbReference>
<reference evidence="3" key="1">
    <citation type="submission" date="2011-03" db="EMBL/GenBank/DDBJ databases">
        <title>The genome sequence of Vavraia culicis strain floridensis.</title>
        <authorList>
            <consortium name="The Broad Institute Genome Sequencing Platform"/>
            <person name="Cuomo C."/>
            <person name="Becnel J."/>
            <person name="Sanscrainte N."/>
            <person name="Young S.K."/>
            <person name="Zeng Q."/>
            <person name="Gargeya S."/>
            <person name="Fitzgerald M."/>
            <person name="Haas B."/>
            <person name="Abouelleil A."/>
            <person name="Alvarado L."/>
            <person name="Arachchi H.M."/>
            <person name="Berlin A."/>
            <person name="Chapman S.B."/>
            <person name="Gearin G."/>
            <person name="Goldberg J."/>
            <person name="Griggs A."/>
            <person name="Gujja S."/>
            <person name="Hansen M."/>
            <person name="Heiman D."/>
            <person name="Howarth C."/>
            <person name="Larimer J."/>
            <person name="Lui A."/>
            <person name="MacDonald P.J.P."/>
            <person name="McCowen C."/>
            <person name="Montmayeur A."/>
            <person name="Murphy C."/>
            <person name="Neiman D."/>
            <person name="Pearson M."/>
            <person name="Priest M."/>
            <person name="Roberts A."/>
            <person name="Saif S."/>
            <person name="Shea T."/>
            <person name="Sisk P."/>
            <person name="Stolte C."/>
            <person name="Sykes S."/>
            <person name="Wortman J."/>
            <person name="Nusbaum C."/>
            <person name="Birren B."/>
        </authorList>
    </citation>
    <scope>NUCLEOTIDE SEQUENCE [LARGE SCALE GENOMIC DNA]</scope>
    <source>
        <strain evidence="3">floridensis</strain>
    </source>
</reference>
<evidence type="ECO:0000259" key="1">
    <source>
        <dbReference type="Pfam" id="PF17032"/>
    </source>
</evidence>
<feature type="domain" description="Zinc-ribbon 15" evidence="1">
    <location>
        <begin position="99"/>
        <end position="171"/>
    </location>
</feature>
<name>L2GSH2_VAVCU</name>
<gene>
    <name evidence="2" type="ORF">VCUG_01900</name>
</gene>
<protein>
    <recommendedName>
        <fullName evidence="1">Zinc-ribbon 15 domain-containing protein</fullName>
    </recommendedName>
</protein>
<evidence type="ECO:0000313" key="3">
    <source>
        <dbReference type="Proteomes" id="UP000011081"/>
    </source>
</evidence>
<dbReference type="Proteomes" id="UP000011081">
    <property type="component" value="Unassembled WGS sequence"/>
</dbReference>
<sequence>MVSSPHIILNLLFTPVRKYLPTDKHIGSPLQAISTIPKTLTFLAYFIDLSHIISYISIKSINACFLDLAMWCSSFLALRTYNKKLRATPLDRPAPPRNVICMCCDTNIDPVYVKRYKALTICSLPVVPVFCGYVGLVCPNCCALVGDNTVCYCQECRRILHNDASFCTYCSGTCML</sequence>
<dbReference type="Pfam" id="PF17032">
    <property type="entry name" value="Zn_ribbon_15"/>
    <property type="match status" value="1"/>
</dbReference>
<dbReference type="VEuPathDB" id="MicrosporidiaDB:VCUG_01900"/>
<dbReference type="AlphaFoldDB" id="L2GSH2"/>
<proteinExistence type="predicted"/>
<evidence type="ECO:0000313" key="2">
    <source>
        <dbReference type="EMBL" id="ELA46616.1"/>
    </source>
</evidence>
<dbReference type="InterPro" id="IPR031493">
    <property type="entry name" value="Zinc_ribbon_15"/>
</dbReference>
<dbReference type="InParanoid" id="L2GSH2"/>
<keyword evidence="3" id="KW-1185">Reference proteome</keyword>
<dbReference type="HOGENOM" id="CLU_1526327_0_0_1"/>
<organism evidence="2 3">
    <name type="scientific">Vavraia culicis (isolate floridensis)</name>
    <name type="common">Microsporidian parasite</name>
    <dbReference type="NCBI Taxonomy" id="948595"/>
    <lineage>
        <taxon>Eukaryota</taxon>
        <taxon>Fungi</taxon>
        <taxon>Fungi incertae sedis</taxon>
        <taxon>Microsporidia</taxon>
        <taxon>Pleistophoridae</taxon>
        <taxon>Vavraia</taxon>
    </lineage>
</organism>
<dbReference type="GeneID" id="19879769"/>
<dbReference type="EMBL" id="GL877438">
    <property type="protein sequence ID" value="ELA46616.1"/>
    <property type="molecule type" value="Genomic_DNA"/>
</dbReference>